<proteinExistence type="predicted"/>
<evidence type="ECO:0000313" key="1">
    <source>
        <dbReference type="EMBL" id="WTP83979.1"/>
    </source>
</evidence>
<protein>
    <submittedName>
        <fullName evidence="1">Uncharacterized protein</fullName>
    </submittedName>
</protein>
<reference evidence="1" key="1">
    <citation type="submission" date="2022-10" db="EMBL/GenBank/DDBJ databases">
        <title>The complete genomes of actinobacterial strains from the NBC collection.</title>
        <authorList>
            <person name="Joergensen T.S."/>
            <person name="Alvarez Arevalo M."/>
            <person name="Sterndorff E.B."/>
            <person name="Faurdal D."/>
            <person name="Vuksanovic O."/>
            <person name="Mourched A.-S."/>
            <person name="Charusanti P."/>
            <person name="Shaw S."/>
            <person name="Blin K."/>
            <person name="Weber T."/>
        </authorList>
    </citation>
    <scope>NUCLEOTIDE SEQUENCE</scope>
    <source>
        <strain evidence="1">NBC 00180</strain>
    </source>
</reference>
<name>A0AAU1HMQ1_9ACTN</name>
<sequence length="94" mass="10560">MRANMKLRLRLRSRLSDALSGAELLPVWFVTALGPMAPSRNASDWMDAATDVLAYRVTHQVNDPVVALGAPPDGRAPRRAAWHEELTRELRRWG</sequence>
<dbReference type="EMBL" id="CP108140">
    <property type="protein sequence ID" value="WTP83979.1"/>
    <property type="molecule type" value="Genomic_DNA"/>
</dbReference>
<organism evidence="1">
    <name type="scientific">Streptomyces sp. NBC_00180</name>
    <dbReference type="NCBI Taxonomy" id="2903632"/>
    <lineage>
        <taxon>Bacteria</taxon>
        <taxon>Bacillati</taxon>
        <taxon>Actinomycetota</taxon>
        <taxon>Actinomycetes</taxon>
        <taxon>Kitasatosporales</taxon>
        <taxon>Streptomycetaceae</taxon>
        <taxon>Streptomyces</taxon>
    </lineage>
</organism>
<gene>
    <name evidence="1" type="ORF">OG477_00565</name>
    <name evidence="2" type="ORF">OG477_44775</name>
</gene>
<dbReference type="EMBL" id="CP108140">
    <property type="protein sequence ID" value="WTP91858.1"/>
    <property type="molecule type" value="Genomic_DNA"/>
</dbReference>
<accession>A0AAU1HMQ1</accession>
<evidence type="ECO:0000313" key="2">
    <source>
        <dbReference type="EMBL" id="WTP91858.1"/>
    </source>
</evidence>
<dbReference type="AlphaFoldDB" id="A0AAU1HMQ1"/>